<keyword evidence="1" id="KW-0812">Transmembrane</keyword>
<evidence type="ECO:0000313" key="2">
    <source>
        <dbReference type="EMBL" id="TCS80794.1"/>
    </source>
</evidence>
<feature type="transmembrane region" description="Helical" evidence="1">
    <location>
        <begin position="262"/>
        <end position="284"/>
    </location>
</feature>
<dbReference type="InterPro" id="IPR018710">
    <property type="entry name" value="DUF2232"/>
</dbReference>
<feature type="transmembrane region" description="Helical" evidence="1">
    <location>
        <begin position="97"/>
        <end position="116"/>
    </location>
</feature>
<evidence type="ECO:0000313" key="3">
    <source>
        <dbReference type="Proteomes" id="UP000295788"/>
    </source>
</evidence>
<name>A0A4R3KC51_9BACI</name>
<feature type="transmembrane region" description="Helical" evidence="1">
    <location>
        <begin position="235"/>
        <end position="255"/>
    </location>
</feature>
<evidence type="ECO:0000256" key="1">
    <source>
        <dbReference type="SAM" id="Phobius"/>
    </source>
</evidence>
<dbReference type="PANTHER" id="PTHR41324">
    <property type="entry name" value="MEMBRANE PROTEIN-RELATED"/>
    <property type="match status" value="1"/>
</dbReference>
<keyword evidence="1" id="KW-1133">Transmembrane helix</keyword>
<dbReference type="AlphaFoldDB" id="A0A4R3KC51"/>
<dbReference type="Proteomes" id="UP000295788">
    <property type="component" value="Unassembled WGS sequence"/>
</dbReference>
<dbReference type="RefSeq" id="WP_165895033.1">
    <property type="nucleotide sequence ID" value="NZ_SMAB01000015.1"/>
</dbReference>
<dbReference type="Pfam" id="PF09991">
    <property type="entry name" value="DUF2232"/>
    <property type="match status" value="1"/>
</dbReference>
<feature type="transmembrane region" description="Helical" evidence="1">
    <location>
        <begin position="6"/>
        <end position="32"/>
    </location>
</feature>
<sequence length="304" mass="35004">MKNIRLILATIFVIFGLLFLNQWLGIITIYFMPIPFVIFGYHQGLKKGLMFTIVTSFLAIILSNPIDYFLVLLGGTVGSVMGTLYRRKNLLPPIVGGLITALLNFILLLFFIRIILHIDIVAYMRKVLILEPLQLMQQLGAIDQQRDRYLQEMADMVGYTLPSMLIFASLFIVFIVHFISRFVFKALRIEIVTFPPLKNWTLPRSIFYYYVFAAILMAIPSVMDIYEMKLILLNLYPILRFLLIIQGISFALFYMSRKKWNAILKFAAIIGLVLFQVSAILPILDLLGLLDLGFNVRKKLTFRG</sequence>
<dbReference type="PANTHER" id="PTHR41324:SF1">
    <property type="entry name" value="DUF2232 DOMAIN-CONTAINING PROTEIN"/>
    <property type="match status" value="1"/>
</dbReference>
<feature type="transmembrane region" description="Helical" evidence="1">
    <location>
        <begin position="164"/>
        <end position="184"/>
    </location>
</feature>
<protein>
    <submittedName>
        <fullName evidence="2">Uncharacterized protein YybS (DUF2232 family)</fullName>
    </submittedName>
</protein>
<gene>
    <name evidence="2" type="ORF">EDD72_11521</name>
</gene>
<feature type="transmembrane region" description="Helical" evidence="1">
    <location>
        <begin position="44"/>
        <end position="62"/>
    </location>
</feature>
<accession>A0A4R3KC51</accession>
<reference evidence="2 3" key="1">
    <citation type="submission" date="2019-03" db="EMBL/GenBank/DDBJ databases">
        <title>Genomic Encyclopedia of Type Strains, Phase IV (KMG-IV): sequencing the most valuable type-strain genomes for metagenomic binning, comparative biology and taxonomic classification.</title>
        <authorList>
            <person name="Goeker M."/>
        </authorList>
    </citation>
    <scope>NUCLEOTIDE SEQUENCE [LARGE SCALE GENOMIC DNA]</scope>
    <source>
        <strain evidence="2 3">DSM 23802</strain>
    </source>
</reference>
<comment type="caution">
    <text evidence="2">The sequence shown here is derived from an EMBL/GenBank/DDBJ whole genome shotgun (WGS) entry which is preliminary data.</text>
</comment>
<organism evidence="2 3">
    <name type="scientific">Tepidibacillus fermentans</name>
    <dbReference type="NCBI Taxonomy" id="1281767"/>
    <lineage>
        <taxon>Bacteria</taxon>
        <taxon>Bacillati</taxon>
        <taxon>Bacillota</taxon>
        <taxon>Bacilli</taxon>
        <taxon>Bacillales</taxon>
        <taxon>Bacillaceae</taxon>
        <taxon>Tepidibacillus</taxon>
    </lineage>
</organism>
<keyword evidence="1" id="KW-0472">Membrane</keyword>
<feature type="transmembrane region" description="Helical" evidence="1">
    <location>
        <begin position="205"/>
        <end position="223"/>
    </location>
</feature>
<proteinExistence type="predicted"/>
<keyword evidence="3" id="KW-1185">Reference proteome</keyword>
<dbReference type="EMBL" id="SMAB01000015">
    <property type="protein sequence ID" value="TCS80794.1"/>
    <property type="molecule type" value="Genomic_DNA"/>
</dbReference>